<evidence type="ECO:0000256" key="1">
    <source>
        <dbReference type="ARBA" id="ARBA00004340"/>
    </source>
</evidence>
<proteinExistence type="predicted"/>
<dbReference type="Proteomes" id="UP000789405">
    <property type="component" value="Unassembled WGS sequence"/>
</dbReference>
<dbReference type="OrthoDB" id="2304312at2759"/>
<organism evidence="5 6">
    <name type="scientific">Dentiscutata erythropus</name>
    <dbReference type="NCBI Taxonomy" id="1348616"/>
    <lineage>
        <taxon>Eukaryota</taxon>
        <taxon>Fungi</taxon>
        <taxon>Fungi incertae sedis</taxon>
        <taxon>Mucoromycota</taxon>
        <taxon>Glomeromycotina</taxon>
        <taxon>Glomeromycetes</taxon>
        <taxon>Diversisporales</taxon>
        <taxon>Gigasporaceae</taxon>
        <taxon>Dentiscutata</taxon>
    </lineage>
</organism>
<protein>
    <submittedName>
        <fullName evidence="5">19393_t:CDS:1</fullName>
    </submittedName>
</protein>
<keyword evidence="6" id="KW-1185">Reference proteome</keyword>
<dbReference type="InterPro" id="IPR045379">
    <property type="entry name" value="Crinkler_N"/>
</dbReference>
<comment type="caution">
    <text evidence="5">The sequence shown here is derived from an EMBL/GenBank/DDBJ whole genome shotgun (WGS) entry which is preliminary data.</text>
</comment>
<comment type="subcellular location">
    <subcellularLocation>
        <location evidence="1">Host cell</location>
    </subcellularLocation>
    <subcellularLocation>
        <location evidence="2">Secreted</location>
    </subcellularLocation>
</comment>
<reference evidence="5" key="1">
    <citation type="submission" date="2021-06" db="EMBL/GenBank/DDBJ databases">
        <authorList>
            <person name="Kallberg Y."/>
            <person name="Tangrot J."/>
            <person name="Rosling A."/>
        </authorList>
    </citation>
    <scope>NUCLEOTIDE SEQUENCE</scope>
    <source>
        <strain evidence="5">MA453B</strain>
    </source>
</reference>
<dbReference type="Pfam" id="PF20147">
    <property type="entry name" value="Crinkler"/>
    <property type="match status" value="1"/>
</dbReference>
<keyword evidence="3" id="KW-0964">Secreted</keyword>
<dbReference type="EMBL" id="CAJVPY010004877">
    <property type="protein sequence ID" value="CAG8630250.1"/>
    <property type="molecule type" value="Genomic_DNA"/>
</dbReference>
<accession>A0A9N9GSA9</accession>
<evidence type="ECO:0000313" key="6">
    <source>
        <dbReference type="Proteomes" id="UP000789405"/>
    </source>
</evidence>
<evidence type="ECO:0000259" key="4">
    <source>
        <dbReference type="Pfam" id="PF20147"/>
    </source>
</evidence>
<dbReference type="GO" id="GO:0005576">
    <property type="term" value="C:extracellular region"/>
    <property type="evidence" value="ECO:0007669"/>
    <property type="project" value="UniProtKB-SubCell"/>
</dbReference>
<name>A0A9N9GSA9_9GLOM</name>
<sequence>MSYKKISAFTSSKKIKTLWCLVNKKPPNFAFLIDVDVNDSEITVGHLREIIEGKINFSNKIRANDLTLWKVNIPFGEENVTEIAVTLENNKEMGIQRLTFLKKISTAFFKEISKETIHIIVKLLCNINPLENEVEKLKILLFNSENGNSTKSSSVYKYIRNNYIVSLWDIEKEIKPNRHVEETIQFLKMNNLIVLGENCHKKDDKIYSDLLIGYRKFYQKLSNNSPDLIKGLGWEVKNDLTDSSKLMKEKG</sequence>
<evidence type="ECO:0000256" key="2">
    <source>
        <dbReference type="ARBA" id="ARBA00004613"/>
    </source>
</evidence>
<feature type="domain" description="Crinkler effector protein N-terminal" evidence="4">
    <location>
        <begin position="17"/>
        <end position="122"/>
    </location>
</feature>
<gene>
    <name evidence="5" type="ORF">DERYTH_LOCUS9110</name>
</gene>
<evidence type="ECO:0000256" key="3">
    <source>
        <dbReference type="ARBA" id="ARBA00022525"/>
    </source>
</evidence>
<dbReference type="GO" id="GO:0043657">
    <property type="term" value="C:host cell"/>
    <property type="evidence" value="ECO:0007669"/>
    <property type="project" value="UniProtKB-SubCell"/>
</dbReference>
<evidence type="ECO:0000313" key="5">
    <source>
        <dbReference type="EMBL" id="CAG8630250.1"/>
    </source>
</evidence>
<dbReference type="AlphaFoldDB" id="A0A9N9GSA9"/>